<reference evidence="1" key="2">
    <citation type="submission" date="2007-03" db="EMBL/GenBank/DDBJ databases">
        <authorList>
            <consortium name="The International Medicago Genome Annotation Group"/>
        </authorList>
    </citation>
    <scope>NUCLEOTIDE SEQUENCE</scope>
</reference>
<dbReference type="HOGENOM" id="CLU_2389560_0_0_1"/>
<protein>
    <submittedName>
        <fullName evidence="1 4">Uncharacterized protein</fullName>
    </submittedName>
</protein>
<evidence type="ECO:0000313" key="5">
    <source>
        <dbReference type="Proteomes" id="UP000002051"/>
    </source>
</evidence>
<evidence type="ECO:0000313" key="2">
    <source>
        <dbReference type="EMBL" id="ABN08929.1"/>
    </source>
</evidence>
<reference evidence="1" key="1">
    <citation type="submission" date="2005-04" db="EMBL/GenBank/DDBJ databases">
        <authorList>
            <person name="Town C.D."/>
        </authorList>
    </citation>
    <scope>NUCLEOTIDE SEQUENCE</scope>
</reference>
<keyword evidence="5" id="KW-1185">Reference proteome</keyword>
<dbReference type="PaxDb" id="3880-AES77410"/>
<reference evidence="3 5" key="4">
    <citation type="journal article" date="2014" name="BMC Genomics">
        <title>An improved genome release (version Mt4.0) for the model legume Medicago truncatula.</title>
        <authorList>
            <person name="Tang H."/>
            <person name="Krishnakumar V."/>
            <person name="Bidwell S."/>
            <person name="Rosen B."/>
            <person name="Chan A."/>
            <person name="Zhou S."/>
            <person name="Gentzbittel L."/>
            <person name="Childs K.L."/>
            <person name="Yandell M."/>
            <person name="Gundlach H."/>
            <person name="Mayer K.F."/>
            <person name="Schwartz D.C."/>
            <person name="Town C.D."/>
        </authorList>
    </citation>
    <scope>GENOME REANNOTATION</scope>
    <source>
        <strain evidence="4 5">cv. Jemalong A17</strain>
    </source>
</reference>
<dbReference type="EnsemblPlants" id="AES77410">
    <property type="protein sequence ID" value="AES77410"/>
    <property type="gene ID" value="MTR_7g010290"/>
</dbReference>
<proteinExistence type="predicted"/>
<dbReference type="AlphaFoldDB" id="A2Q1B9"/>
<reference evidence="3 5" key="3">
    <citation type="journal article" date="2011" name="Nature">
        <title>The Medicago genome provides insight into the evolution of rhizobial symbioses.</title>
        <authorList>
            <person name="Young N.D."/>
            <person name="Debelle F."/>
            <person name="Oldroyd G.E."/>
            <person name="Geurts R."/>
            <person name="Cannon S.B."/>
            <person name="Udvardi M.K."/>
            <person name="Benedito V.A."/>
            <person name="Mayer K.F."/>
            <person name="Gouzy J."/>
            <person name="Schoof H."/>
            <person name="Van de Peer Y."/>
            <person name="Proost S."/>
            <person name="Cook D.R."/>
            <person name="Meyers B.C."/>
            <person name="Spannagl M."/>
            <person name="Cheung F."/>
            <person name="De Mita S."/>
            <person name="Krishnakumar V."/>
            <person name="Gundlach H."/>
            <person name="Zhou S."/>
            <person name="Mudge J."/>
            <person name="Bharti A.K."/>
            <person name="Murray J.D."/>
            <person name="Naoumkina M.A."/>
            <person name="Rosen B."/>
            <person name="Silverstein K.A."/>
            <person name="Tang H."/>
            <person name="Rombauts S."/>
            <person name="Zhao P.X."/>
            <person name="Zhou P."/>
            <person name="Barbe V."/>
            <person name="Bardou P."/>
            <person name="Bechner M."/>
            <person name="Bellec A."/>
            <person name="Berger A."/>
            <person name="Berges H."/>
            <person name="Bidwell S."/>
            <person name="Bisseling T."/>
            <person name="Choisne N."/>
            <person name="Couloux A."/>
            <person name="Denny R."/>
            <person name="Deshpande S."/>
            <person name="Dai X."/>
            <person name="Doyle J.J."/>
            <person name="Dudez A.M."/>
            <person name="Farmer A.D."/>
            <person name="Fouteau S."/>
            <person name="Franken C."/>
            <person name="Gibelin C."/>
            <person name="Gish J."/>
            <person name="Goldstein S."/>
            <person name="Gonzalez A.J."/>
            <person name="Green P.J."/>
            <person name="Hallab A."/>
            <person name="Hartog M."/>
            <person name="Hua A."/>
            <person name="Humphray S.J."/>
            <person name="Jeong D.H."/>
            <person name="Jing Y."/>
            <person name="Jocker A."/>
            <person name="Kenton S.M."/>
            <person name="Kim D.J."/>
            <person name="Klee K."/>
            <person name="Lai H."/>
            <person name="Lang C."/>
            <person name="Lin S."/>
            <person name="Macmil S.L."/>
            <person name="Magdelenat G."/>
            <person name="Matthews L."/>
            <person name="McCorrison J."/>
            <person name="Monaghan E.L."/>
            <person name="Mun J.H."/>
            <person name="Najar F.Z."/>
            <person name="Nicholson C."/>
            <person name="Noirot C."/>
            <person name="O'Bleness M."/>
            <person name="Paule C.R."/>
            <person name="Poulain J."/>
            <person name="Prion F."/>
            <person name="Qin B."/>
            <person name="Qu C."/>
            <person name="Retzel E.F."/>
            <person name="Riddle C."/>
            <person name="Sallet E."/>
            <person name="Samain S."/>
            <person name="Samson N."/>
            <person name="Sanders I."/>
            <person name="Saurat O."/>
            <person name="Scarpelli C."/>
            <person name="Schiex T."/>
            <person name="Segurens B."/>
            <person name="Severin A.J."/>
            <person name="Sherrier D.J."/>
            <person name="Shi R."/>
            <person name="Sims S."/>
            <person name="Singer S.R."/>
            <person name="Sinharoy S."/>
            <person name="Sterck L."/>
            <person name="Viollet A."/>
            <person name="Wang B.B."/>
            <person name="Wang K."/>
            <person name="Wang M."/>
            <person name="Wang X."/>
            <person name="Warfsmann J."/>
            <person name="Weissenbach J."/>
            <person name="White D.D."/>
            <person name="White J.D."/>
            <person name="Wiley G.B."/>
            <person name="Wincker P."/>
            <person name="Xing Y."/>
            <person name="Yang L."/>
            <person name="Yao Z."/>
            <person name="Ying F."/>
            <person name="Zhai J."/>
            <person name="Zhou L."/>
            <person name="Zuber A."/>
            <person name="Denarie J."/>
            <person name="Dixon R.A."/>
            <person name="May G.D."/>
            <person name="Schwartz D.C."/>
            <person name="Rogers J."/>
            <person name="Quetier F."/>
            <person name="Town C.D."/>
            <person name="Roe B.A."/>
        </authorList>
    </citation>
    <scope>NUCLEOTIDE SEQUENCE [LARGE SCALE GENOMIC DNA]</scope>
    <source>
        <strain evidence="3">A17</strain>
        <strain evidence="4 5">cv. Jemalong A17</strain>
    </source>
</reference>
<dbReference type="Proteomes" id="UP000002051">
    <property type="component" value="Unassembled WGS sequence"/>
</dbReference>
<organism evidence="1">
    <name type="scientific">Medicago truncatula</name>
    <name type="common">Barrel medic</name>
    <name type="synonym">Medicago tribuloides</name>
    <dbReference type="NCBI Taxonomy" id="3880"/>
    <lineage>
        <taxon>Eukaryota</taxon>
        <taxon>Viridiplantae</taxon>
        <taxon>Streptophyta</taxon>
        <taxon>Embryophyta</taxon>
        <taxon>Tracheophyta</taxon>
        <taxon>Spermatophyta</taxon>
        <taxon>Magnoliopsida</taxon>
        <taxon>eudicotyledons</taxon>
        <taxon>Gunneridae</taxon>
        <taxon>Pentapetalae</taxon>
        <taxon>rosids</taxon>
        <taxon>fabids</taxon>
        <taxon>Fabales</taxon>
        <taxon>Fabaceae</taxon>
        <taxon>Papilionoideae</taxon>
        <taxon>50 kb inversion clade</taxon>
        <taxon>NPAAA clade</taxon>
        <taxon>Hologalegina</taxon>
        <taxon>IRL clade</taxon>
        <taxon>Trifolieae</taxon>
        <taxon>Medicago</taxon>
    </lineage>
</organism>
<dbReference type="EMBL" id="CM001223">
    <property type="protein sequence ID" value="AES77410.1"/>
    <property type="molecule type" value="Genomic_DNA"/>
</dbReference>
<sequence>MVFKGDQSFNPFSLKGIHFGSRDFDFSSCHIRAQSQDFTHLDVNSIHLEVVRNRSLSCLVHRRPRVSSSVSGVTCPPTRASFVPELYRTGRGLL</sequence>
<reference evidence="4" key="5">
    <citation type="submission" date="2015-04" db="UniProtKB">
        <authorList>
            <consortium name="EnsemblPlants"/>
        </authorList>
    </citation>
    <scope>IDENTIFICATION</scope>
    <source>
        <strain evidence="4">cv. Jemalong A17</strain>
    </source>
</reference>
<gene>
    <name evidence="3" type="ordered locus">MTR_7g010290</name>
    <name evidence="1" type="ORF">MtrDRAFT_AC148762g26v2</name>
    <name evidence="2" type="ORF">MtrDRAFT_AC166313g21v2</name>
</gene>
<dbReference type="EMBL" id="AC148762">
    <property type="protein sequence ID" value="ABN05736.1"/>
    <property type="molecule type" value="Genomic_DNA"/>
</dbReference>
<dbReference type="EMBL" id="AC166313">
    <property type="protein sequence ID" value="ABN08929.1"/>
    <property type="molecule type" value="Genomic_DNA"/>
</dbReference>
<name>A2Q1B9_MEDTR</name>
<evidence type="ECO:0000313" key="1">
    <source>
        <dbReference type="EMBL" id="ABN05736.1"/>
    </source>
</evidence>
<evidence type="ECO:0000313" key="3">
    <source>
        <dbReference type="EMBL" id="AES77410.1"/>
    </source>
</evidence>
<accession>A2Q1B9</accession>
<evidence type="ECO:0000313" key="4">
    <source>
        <dbReference type="EnsemblPlants" id="AES77410"/>
    </source>
</evidence>